<feature type="transmembrane region" description="Helical" evidence="5">
    <location>
        <begin position="33"/>
        <end position="55"/>
    </location>
</feature>
<evidence type="ECO:0000313" key="7">
    <source>
        <dbReference type="Proteomes" id="UP000015102"/>
    </source>
</evidence>
<protein>
    <submittedName>
        <fullName evidence="6">Uncharacterized protein</fullName>
    </submittedName>
</protein>
<dbReference type="Pfam" id="PF13903">
    <property type="entry name" value="Claudin_2"/>
    <property type="match status" value="1"/>
</dbReference>
<dbReference type="HOGENOM" id="CLU_146947_0_0_1"/>
<name>T1GV68_MEGSC</name>
<feature type="transmembrane region" description="Helical" evidence="5">
    <location>
        <begin position="67"/>
        <end position="86"/>
    </location>
</feature>
<dbReference type="InterPro" id="IPR050579">
    <property type="entry name" value="PMP-22/EMP/MP20-like"/>
</dbReference>
<evidence type="ECO:0000256" key="3">
    <source>
        <dbReference type="ARBA" id="ARBA00022989"/>
    </source>
</evidence>
<dbReference type="InterPro" id="IPR004031">
    <property type="entry name" value="PMP22/EMP/MP20/Claudin"/>
</dbReference>
<dbReference type="OMA" id="EHEKEHM"/>
<feature type="transmembrane region" description="Helical" evidence="5">
    <location>
        <begin position="106"/>
        <end position="130"/>
    </location>
</feature>
<proteinExistence type="predicted"/>
<evidence type="ECO:0000313" key="6">
    <source>
        <dbReference type="EnsemblMetazoa" id="MESCA007652-PA"/>
    </source>
</evidence>
<dbReference type="GO" id="GO:0005886">
    <property type="term" value="C:plasma membrane"/>
    <property type="evidence" value="ECO:0007669"/>
    <property type="project" value="TreeGrafter"/>
</dbReference>
<keyword evidence="2 5" id="KW-0812">Transmembrane</keyword>
<reference evidence="7" key="1">
    <citation type="submission" date="2013-02" db="EMBL/GenBank/DDBJ databases">
        <authorList>
            <person name="Hughes D."/>
        </authorList>
    </citation>
    <scope>NUCLEOTIDE SEQUENCE</scope>
    <source>
        <strain>Durham</strain>
        <strain evidence="7">NC isolate 2 -- Noor lab</strain>
    </source>
</reference>
<reference evidence="6" key="2">
    <citation type="submission" date="2015-06" db="UniProtKB">
        <authorList>
            <consortium name="EnsemblMetazoa"/>
        </authorList>
    </citation>
    <scope>IDENTIFICATION</scope>
</reference>
<sequence>LTIYSKQLNEYKIFYISKNNLIYFLSDYIRTQASFACINVFVMGLGLVFAFYTFLNPRYMFKRLAGGVLLVSAFTALVVIQVLLASVEYTREHLIFAYPEGAEFKYGYGVILAWFTFTTNIFSGLMFLWYSKKKKGNKAPNDEFGMADEPINIGR</sequence>
<dbReference type="STRING" id="36166.T1GV68"/>
<evidence type="ECO:0000256" key="1">
    <source>
        <dbReference type="ARBA" id="ARBA00004141"/>
    </source>
</evidence>
<evidence type="ECO:0000256" key="4">
    <source>
        <dbReference type="ARBA" id="ARBA00023136"/>
    </source>
</evidence>
<dbReference type="PANTHER" id="PTHR10671">
    <property type="entry name" value="EPITHELIAL MEMBRANE PROTEIN-RELATED"/>
    <property type="match status" value="1"/>
</dbReference>
<keyword evidence="4 5" id="KW-0472">Membrane</keyword>
<accession>T1GV68</accession>
<dbReference type="Proteomes" id="UP000015102">
    <property type="component" value="Unassembled WGS sequence"/>
</dbReference>
<evidence type="ECO:0000256" key="5">
    <source>
        <dbReference type="SAM" id="Phobius"/>
    </source>
</evidence>
<keyword evidence="7" id="KW-1185">Reference proteome</keyword>
<dbReference type="EnsemblMetazoa" id="MESCA007652-RA">
    <property type="protein sequence ID" value="MESCA007652-PA"/>
    <property type="gene ID" value="MESCA007652"/>
</dbReference>
<organism evidence="6 7">
    <name type="scientific">Megaselia scalaris</name>
    <name type="common">Humpbacked fly</name>
    <name type="synonym">Phora scalaris</name>
    <dbReference type="NCBI Taxonomy" id="36166"/>
    <lineage>
        <taxon>Eukaryota</taxon>
        <taxon>Metazoa</taxon>
        <taxon>Ecdysozoa</taxon>
        <taxon>Arthropoda</taxon>
        <taxon>Hexapoda</taxon>
        <taxon>Insecta</taxon>
        <taxon>Pterygota</taxon>
        <taxon>Neoptera</taxon>
        <taxon>Endopterygota</taxon>
        <taxon>Diptera</taxon>
        <taxon>Brachycera</taxon>
        <taxon>Muscomorpha</taxon>
        <taxon>Platypezoidea</taxon>
        <taxon>Phoridae</taxon>
        <taxon>Megaseliini</taxon>
        <taxon>Megaselia</taxon>
    </lineage>
</organism>
<dbReference type="AlphaFoldDB" id="T1GV68"/>
<dbReference type="EMBL" id="CAQQ02078329">
    <property type="status" value="NOT_ANNOTATED_CDS"/>
    <property type="molecule type" value="Genomic_DNA"/>
</dbReference>
<dbReference type="Gene3D" id="1.20.140.150">
    <property type="match status" value="1"/>
</dbReference>
<comment type="subcellular location">
    <subcellularLocation>
        <location evidence="1">Membrane</location>
        <topology evidence="1">Multi-pass membrane protein</topology>
    </subcellularLocation>
</comment>
<dbReference type="PANTHER" id="PTHR10671:SF110">
    <property type="entry name" value="FI18012P1"/>
    <property type="match status" value="1"/>
</dbReference>
<keyword evidence="3 5" id="KW-1133">Transmembrane helix</keyword>
<evidence type="ECO:0000256" key="2">
    <source>
        <dbReference type="ARBA" id="ARBA00022692"/>
    </source>
</evidence>